<proteinExistence type="predicted"/>
<dbReference type="AlphaFoldDB" id="A0AAV4CJM3"/>
<dbReference type="Proteomes" id="UP000735302">
    <property type="component" value="Unassembled WGS sequence"/>
</dbReference>
<sequence length="109" mass="12684">MLGGSDDLRKLVRYKRVDKVKKFQQQCKTVLYLNLWTSCSRSGDDLKLFVDEEATDDMAKVSSSRTKRKIWKTMDNCFKYLQTGDCPFLSAITSRFTDRAPNRHVSLFC</sequence>
<keyword evidence="2" id="KW-1185">Reference proteome</keyword>
<accession>A0AAV4CJM3</accession>
<gene>
    <name evidence="1" type="ORF">PoB_005867300</name>
</gene>
<protein>
    <submittedName>
        <fullName evidence="1">Uncharacterized protein</fullName>
    </submittedName>
</protein>
<dbReference type="EMBL" id="BLXT01006566">
    <property type="protein sequence ID" value="GFO32168.1"/>
    <property type="molecule type" value="Genomic_DNA"/>
</dbReference>
<reference evidence="1 2" key="1">
    <citation type="journal article" date="2021" name="Elife">
        <title>Chloroplast acquisition without the gene transfer in kleptoplastic sea slugs, Plakobranchus ocellatus.</title>
        <authorList>
            <person name="Maeda T."/>
            <person name="Takahashi S."/>
            <person name="Yoshida T."/>
            <person name="Shimamura S."/>
            <person name="Takaki Y."/>
            <person name="Nagai Y."/>
            <person name="Toyoda A."/>
            <person name="Suzuki Y."/>
            <person name="Arimoto A."/>
            <person name="Ishii H."/>
            <person name="Satoh N."/>
            <person name="Nishiyama T."/>
            <person name="Hasebe M."/>
            <person name="Maruyama T."/>
            <person name="Minagawa J."/>
            <person name="Obokata J."/>
            <person name="Shigenobu S."/>
        </authorList>
    </citation>
    <scope>NUCLEOTIDE SEQUENCE [LARGE SCALE GENOMIC DNA]</scope>
</reference>
<evidence type="ECO:0000313" key="1">
    <source>
        <dbReference type="EMBL" id="GFO32168.1"/>
    </source>
</evidence>
<name>A0AAV4CJM3_9GAST</name>
<evidence type="ECO:0000313" key="2">
    <source>
        <dbReference type="Proteomes" id="UP000735302"/>
    </source>
</evidence>
<organism evidence="1 2">
    <name type="scientific">Plakobranchus ocellatus</name>
    <dbReference type="NCBI Taxonomy" id="259542"/>
    <lineage>
        <taxon>Eukaryota</taxon>
        <taxon>Metazoa</taxon>
        <taxon>Spiralia</taxon>
        <taxon>Lophotrochozoa</taxon>
        <taxon>Mollusca</taxon>
        <taxon>Gastropoda</taxon>
        <taxon>Heterobranchia</taxon>
        <taxon>Euthyneura</taxon>
        <taxon>Panpulmonata</taxon>
        <taxon>Sacoglossa</taxon>
        <taxon>Placobranchoidea</taxon>
        <taxon>Plakobranchidae</taxon>
        <taxon>Plakobranchus</taxon>
    </lineage>
</organism>
<comment type="caution">
    <text evidence="1">The sequence shown here is derived from an EMBL/GenBank/DDBJ whole genome shotgun (WGS) entry which is preliminary data.</text>
</comment>